<name>A0A139ADU1_GONPJ</name>
<dbReference type="OMA" id="SEFSNCH"/>
<sequence length="369" mass="41054">MSAPSNANPPPDALPFPLISLSDLSSPDAESRSRLAHAVTSALHDVGFLYLVDHGIEQRKIGRMFEIAKKSFDFPDAEKERFRQDHNQLGFKPFADQPNHAALAGTEGDATKMYGKEHWNLPGKWGVGNFDDNMEREWPPVILDHQDELDDFDRDCNTLVKKLLRCVAEGLQIPESTGGVGYFDELHRYDRHSGCVLRFLHYPPLPPDYGLAETGYTRINAHFDIGTVTLLFQQDVGGLHAKDQSGKWVYVPPMEGAIVVNLGEELMYMTDGYLKATQHKVVATTPTEHSTSRFSIAYFAYPDFETPIRPIASPVVEAHGREERARGVPNGGPPDGTSAMQYLEKKYKGIYGFTTGWSDKRGTAGVKTA</sequence>
<dbReference type="Pfam" id="PF03171">
    <property type="entry name" value="2OG-FeII_Oxy"/>
    <property type="match status" value="1"/>
</dbReference>
<dbReference type="InterPro" id="IPR027443">
    <property type="entry name" value="IPNS-like_sf"/>
</dbReference>
<dbReference type="InterPro" id="IPR026992">
    <property type="entry name" value="DIOX_N"/>
</dbReference>
<dbReference type="InterPro" id="IPR050231">
    <property type="entry name" value="Iron_ascorbate_oxido_reductase"/>
</dbReference>
<keyword evidence="4" id="KW-1185">Reference proteome</keyword>
<dbReference type="Proteomes" id="UP000070544">
    <property type="component" value="Unassembled WGS sequence"/>
</dbReference>
<feature type="domain" description="Fe2OG dioxygenase" evidence="2">
    <location>
        <begin position="191"/>
        <end position="302"/>
    </location>
</feature>
<evidence type="ECO:0000259" key="2">
    <source>
        <dbReference type="PROSITE" id="PS51471"/>
    </source>
</evidence>
<dbReference type="PROSITE" id="PS51471">
    <property type="entry name" value="FE2OG_OXY"/>
    <property type="match status" value="1"/>
</dbReference>
<dbReference type="GO" id="GO:0046872">
    <property type="term" value="F:metal ion binding"/>
    <property type="evidence" value="ECO:0007669"/>
    <property type="project" value="UniProtKB-KW"/>
</dbReference>
<dbReference type="EMBL" id="KQ965765">
    <property type="protein sequence ID" value="KXS14937.1"/>
    <property type="molecule type" value="Genomic_DNA"/>
</dbReference>
<dbReference type="InterPro" id="IPR005123">
    <property type="entry name" value="Oxoglu/Fe-dep_dioxygenase_dom"/>
</dbReference>
<dbReference type="SUPFAM" id="SSF51197">
    <property type="entry name" value="Clavaminate synthase-like"/>
    <property type="match status" value="1"/>
</dbReference>
<keyword evidence="1" id="KW-0479">Metal-binding</keyword>
<dbReference type="AlphaFoldDB" id="A0A139ADU1"/>
<dbReference type="Pfam" id="PF14226">
    <property type="entry name" value="DIOX_N"/>
    <property type="match status" value="1"/>
</dbReference>
<dbReference type="PANTHER" id="PTHR47990">
    <property type="entry name" value="2-OXOGLUTARATE (2OG) AND FE(II)-DEPENDENT OXYGENASE SUPERFAMILY PROTEIN-RELATED"/>
    <property type="match status" value="1"/>
</dbReference>
<evidence type="ECO:0000313" key="3">
    <source>
        <dbReference type="EMBL" id="KXS14937.1"/>
    </source>
</evidence>
<dbReference type="STRING" id="1344416.A0A139ADU1"/>
<dbReference type="GO" id="GO:0016491">
    <property type="term" value="F:oxidoreductase activity"/>
    <property type="evidence" value="ECO:0007669"/>
    <property type="project" value="UniProtKB-KW"/>
</dbReference>
<accession>A0A139ADU1</accession>
<dbReference type="PRINTS" id="PR00682">
    <property type="entry name" value="IPNSYNTHASE"/>
</dbReference>
<proteinExistence type="inferred from homology"/>
<evidence type="ECO:0000256" key="1">
    <source>
        <dbReference type="RuleBase" id="RU003682"/>
    </source>
</evidence>
<keyword evidence="1" id="KW-0408">Iron</keyword>
<organism evidence="3 4">
    <name type="scientific">Gonapodya prolifera (strain JEL478)</name>
    <name type="common">Monoblepharis prolifera</name>
    <dbReference type="NCBI Taxonomy" id="1344416"/>
    <lineage>
        <taxon>Eukaryota</taxon>
        <taxon>Fungi</taxon>
        <taxon>Fungi incertae sedis</taxon>
        <taxon>Chytridiomycota</taxon>
        <taxon>Chytridiomycota incertae sedis</taxon>
        <taxon>Monoblepharidomycetes</taxon>
        <taxon>Monoblepharidales</taxon>
        <taxon>Gonapodyaceae</taxon>
        <taxon>Gonapodya</taxon>
    </lineage>
</organism>
<reference evidence="3 4" key="1">
    <citation type="journal article" date="2015" name="Genome Biol. Evol.">
        <title>Phylogenomic analyses indicate that early fungi evolved digesting cell walls of algal ancestors of land plants.</title>
        <authorList>
            <person name="Chang Y."/>
            <person name="Wang S."/>
            <person name="Sekimoto S."/>
            <person name="Aerts A.L."/>
            <person name="Choi C."/>
            <person name="Clum A."/>
            <person name="LaButti K.M."/>
            <person name="Lindquist E.A."/>
            <person name="Yee Ngan C."/>
            <person name="Ohm R.A."/>
            <person name="Salamov A.A."/>
            <person name="Grigoriev I.V."/>
            <person name="Spatafora J.W."/>
            <person name="Berbee M.L."/>
        </authorList>
    </citation>
    <scope>NUCLEOTIDE SEQUENCE [LARGE SCALE GENOMIC DNA]</scope>
    <source>
        <strain evidence="3 4">JEL478</strain>
    </source>
</reference>
<dbReference type="OrthoDB" id="288590at2759"/>
<comment type="similarity">
    <text evidence="1">Belongs to the iron/ascorbate-dependent oxidoreductase family.</text>
</comment>
<dbReference type="InterPro" id="IPR044861">
    <property type="entry name" value="IPNS-like_FE2OG_OXY"/>
</dbReference>
<evidence type="ECO:0000313" key="4">
    <source>
        <dbReference type="Proteomes" id="UP000070544"/>
    </source>
</evidence>
<keyword evidence="1" id="KW-0560">Oxidoreductase</keyword>
<protein>
    <submittedName>
        <fullName evidence="3">Clavaminate synthase-like protein</fullName>
    </submittedName>
</protein>
<dbReference type="Gene3D" id="2.60.120.330">
    <property type="entry name" value="B-lactam Antibiotic, Isopenicillin N Synthase, Chain"/>
    <property type="match status" value="1"/>
</dbReference>
<gene>
    <name evidence="3" type="ORF">M427DRAFT_32670</name>
</gene>